<evidence type="ECO:0000313" key="1">
    <source>
        <dbReference type="EMBL" id="OHA01503.1"/>
    </source>
</evidence>
<dbReference type="Proteomes" id="UP000178710">
    <property type="component" value="Unassembled WGS sequence"/>
</dbReference>
<reference evidence="1 2" key="1">
    <citation type="journal article" date="2016" name="Nat. Commun.">
        <title>Thousands of microbial genomes shed light on interconnected biogeochemical processes in an aquifer system.</title>
        <authorList>
            <person name="Anantharaman K."/>
            <person name="Brown C.T."/>
            <person name="Hug L.A."/>
            <person name="Sharon I."/>
            <person name="Castelle C.J."/>
            <person name="Probst A.J."/>
            <person name="Thomas B.C."/>
            <person name="Singh A."/>
            <person name="Wilkins M.J."/>
            <person name="Karaoz U."/>
            <person name="Brodie E.L."/>
            <person name="Williams K.H."/>
            <person name="Hubbard S.S."/>
            <person name="Banfield J.F."/>
        </authorList>
    </citation>
    <scope>NUCLEOTIDE SEQUENCE [LARGE SCALE GENOMIC DNA]</scope>
</reference>
<dbReference type="EMBL" id="MHQK01000026">
    <property type="protein sequence ID" value="OHA01503.1"/>
    <property type="molecule type" value="Genomic_DNA"/>
</dbReference>
<organism evidence="1 2">
    <name type="scientific">Candidatus Sungbacteria bacterium RIFCSPHIGHO2_02_FULL_49_20</name>
    <dbReference type="NCBI Taxonomy" id="1802272"/>
    <lineage>
        <taxon>Bacteria</taxon>
        <taxon>Candidatus Sungiibacteriota</taxon>
    </lineage>
</organism>
<dbReference type="AlphaFoldDB" id="A0A1G2KQ73"/>
<sequence length="105" mass="12245">MAENYFSRRIFSPKCQKRGRGGRGVWGEFRHARVFRRAKRGDYVRFRFLDLCIRFGKIISKACPVGNLFSFGVCDGFNSGAKTKLKSVFKLKYKYPVAGFELFIW</sequence>
<accession>A0A1G2KQ73</accession>
<proteinExistence type="predicted"/>
<protein>
    <submittedName>
        <fullName evidence="1">Uncharacterized protein</fullName>
    </submittedName>
</protein>
<name>A0A1G2KQ73_9BACT</name>
<evidence type="ECO:0000313" key="2">
    <source>
        <dbReference type="Proteomes" id="UP000178710"/>
    </source>
</evidence>
<gene>
    <name evidence="1" type="ORF">A3C12_01880</name>
</gene>
<comment type="caution">
    <text evidence="1">The sequence shown here is derived from an EMBL/GenBank/DDBJ whole genome shotgun (WGS) entry which is preliminary data.</text>
</comment>